<keyword evidence="3" id="KW-0808">Transferase</keyword>
<sequence>MEEITKSEAHLTSAAAFVEGGIQDACDDACSICLEAFCESDPSSLTSCRHEFHLQCILDWCQRSSQCPMCWQPLSLKDPTSQELLEAVERERNFRLRPSRNTTIFHHPTLGDFELQHLPIGTNDAELEEHIIQHLAAAAAMGRRQIARREGHRNRSSGQGRPQFLVFSSHPNAPTSSPISTSPTQRGEGEAVSSIAIPIPSSPTNFREDSSQLTTLAPTDVQANSASASVSGSAVLAANAQGNSSNNRSPPSSQDRAGPSDFQSFSESFKSKFNAFSMRYKDSISKSTRGWKERFFSRNTAAGDLGSEVRREVNAGIATVSQMMERLETRDNSRTSSASVSNGADGGAVVDLNNQRTLEAGGSNHMNDTTTTTNNMQTSCAASSGSN</sequence>
<dbReference type="PANTHER" id="PTHR46463:SF87">
    <property type="entry name" value="RING-TYPE DOMAIN-CONTAINING PROTEIN"/>
    <property type="match status" value="1"/>
</dbReference>
<proteinExistence type="predicted"/>
<feature type="compositionally biased region" description="Low complexity" evidence="9">
    <location>
        <begin position="174"/>
        <end position="184"/>
    </location>
</feature>
<dbReference type="EMBL" id="GGEC01039687">
    <property type="protein sequence ID" value="MBX20171.1"/>
    <property type="molecule type" value="Transcribed_RNA"/>
</dbReference>
<dbReference type="SMART" id="SM00184">
    <property type="entry name" value="RING"/>
    <property type="match status" value="1"/>
</dbReference>
<dbReference type="InterPro" id="IPR013083">
    <property type="entry name" value="Znf_RING/FYVE/PHD"/>
</dbReference>
<dbReference type="EMBL" id="GGEC01039679">
    <property type="protein sequence ID" value="MBX20163.1"/>
    <property type="molecule type" value="Transcribed_RNA"/>
</dbReference>
<dbReference type="EMBL" id="GGEC01039685">
    <property type="protein sequence ID" value="MBX20169.1"/>
    <property type="molecule type" value="Transcribed_RNA"/>
</dbReference>
<feature type="region of interest" description="Disordered" evidence="9">
    <location>
        <begin position="327"/>
        <end position="387"/>
    </location>
</feature>
<dbReference type="AlphaFoldDB" id="A0A2P2LQC7"/>
<feature type="compositionally biased region" description="Low complexity" evidence="9">
    <location>
        <begin position="364"/>
        <end position="378"/>
    </location>
</feature>
<reference evidence="11" key="1">
    <citation type="submission" date="2018-02" db="EMBL/GenBank/DDBJ databases">
        <title>Rhizophora mucronata_Transcriptome.</title>
        <authorList>
            <person name="Meera S.P."/>
            <person name="Sreeshan A."/>
            <person name="Augustine A."/>
        </authorList>
    </citation>
    <scope>NUCLEOTIDE SEQUENCE</scope>
    <source>
        <tissue evidence="11">Leaf</tissue>
    </source>
</reference>
<dbReference type="SUPFAM" id="SSF57850">
    <property type="entry name" value="RING/U-box"/>
    <property type="match status" value="1"/>
</dbReference>
<keyword evidence="6" id="KW-0833">Ubl conjugation pathway</keyword>
<name>A0A2P2LQC7_RHIMU</name>
<dbReference type="EC" id="2.3.2.27" evidence="2"/>
<evidence type="ECO:0000256" key="5">
    <source>
        <dbReference type="ARBA" id="ARBA00022771"/>
    </source>
</evidence>
<dbReference type="FunFam" id="3.30.40.10:FF:000746">
    <property type="entry name" value="E3 ubiquitin-protein ligase RHF2A"/>
    <property type="match status" value="1"/>
</dbReference>
<evidence type="ECO:0000256" key="8">
    <source>
        <dbReference type="PROSITE-ProRule" id="PRU00175"/>
    </source>
</evidence>
<keyword evidence="5 8" id="KW-0863">Zinc-finger</keyword>
<evidence type="ECO:0000256" key="2">
    <source>
        <dbReference type="ARBA" id="ARBA00012483"/>
    </source>
</evidence>
<dbReference type="Pfam" id="PF13639">
    <property type="entry name" value="zf-RING_2"/>
    <property type="match status" value="1"/>
</dbReference>
<evidence type="ECO:0000256" key="3">
    <source>
        <dbReference type="ARBA" id="ARBA00022679"/>
    </source>
</evidence>
<evidence type="ECO:0000256" key="1">
    <source>
        <dbReference type="ARBA" id="ARBA00000900"/>
    </source>
</evidence>
<evidence type="ECO:0000313" key="11">
    <source>
        <dbReference type="EMBL" id="MBX20166.1"/>
    </source>
</evidence>
<protein>
    <recommendedName>
        <fullName evidence="2">RING-type E3 ubiquitin transferase</fullName>
        <ecNumber evidence="2">2.3.2.27</ecNumber>
    </recommendedName>
</protein>
<feature type="region of interest" description="Disordered" evidence="9">
    <location>
        <begin position="238"/>
        <end position="264"/>
    </location>
</feature>
<dbReference type="Gene3D" id="3.30.40.10">
    <property type="entry name" value="Zinc/RING finger domain, C3HC4 (zinc finger)"/>
    <property type="match status" value="1"/>
</dbReference>
<dbReference type="GO" id="GO:0061630">
    <property type="term" value="F:ubiquitin protein ligase activity"/>
    <property type="evidence" value="ECO:0007669"/>
    <property type="project" value="UniProtKB-EC"/>
</dbReference>
<dbReference type="EMBL" id="GGEC01039689">
    <property type="protein sequence ID" value="MBX20173.1"/>
    <property type="molecule type" value="Transcribed_RNA"/>
</dbReference>
<organism evidence="11">
    <name type="scientific">Rhizophora mucronata</name>
    <name type="common">Asiatic mangrove</name>
    <dbReference type="NCBI Taxonomy" id="61149"/>
    <lineage>
        <taxon>Eukaryota</taxon>
        <taxon>Viridiplantae</taxon>
        <taxon>Streptophyta</taxon>
        <taxon>Embryophyta</taxon>
        <taxon>Tracheophyta</taxon>
        <taxon>Spermatophyta</taxon>
        <taxon>Magnoliopsida</taxon>
        <taxon>eudicotyledons</taxon>
        <taxon>Gunneridae</taxon>
        <taxon>Pentapetalae</taxon>
        <taxon>rosids</taxon>
        <taxon>fabids</taxon>
        <taxon>Malpighiales</taxon>
        <taxon>Rhizophoraceae</taxon>
        <taxon>Rhizophora</taxon>
    </lineage>
</organism>
<dbReference type="EMBL" id="GGEC01039688">
    <property type="protein sequence ID" value="MBX20172.1"/>
    <property type="molecule type" value="Transcribed_RNA"/>
</dbReference>
<feature type="compositionally biased region" description="Low complexity" evidence="9">
    <location>
        <begin position="238"/>
        <end position="253"/>
    </location>
</feature>
<evidence type="ECO:0000256" key="7">
    <source>
        <dbReference type="ARBA" id="ARBA00022833"/>
    </source>
</evidence>
<evidence type="ECO:0000256" key="6">
    <source>
        <dbReference type="ARBA" id="ARBA00022786"/>
    </source>
</evidence>
<feature type="domain" description="RING-type" evidence="10">
    <location>
        <begin position="30"/>
        <end position="70"/>
    </location>
</feature>
<dbReference type="InterPro" id="IPR001841">
    <property type="entry name" value="Znf_RING"/>
</dbReference>
<evidence type="ECO:0000259" key="10">
    <source>
        <dbReference type="PROSITE" id="PS50089"/>
    </source>
</evidence>
<comment type="catalytic activity">
    <reaction evidence="1">
        <text>S-ubiquitinyl-[E2 ubiquitin-conjugating enzyme]-L-cysteine + [acceptor protein]-L-lysine = [E2 ubiquitin-conjugating enzyme]-L-cysteine + N(6)-ubiquitinyl-[acceptor protein]-L-lysine.</text>
        <dbReference type="EC" id="2.3.2.27"/>
    </reaction>
</comment>
<dbReference type="EMBL" id="GGEC01039682">
    <property type="protein sequence ID" value="MBX20166.1"/>
    <property type="molecule type" value="Transcribed_RNA"/>
</dbReference>
<dbReference type="GO" id="GO:0008270">
    <property type="term" value="F:zinc ion binding"/>
    <property type="evidence" value="ECO:0007669"/>
    <property type="project" value="UniProtKB-KW"/>
</dbReference>
<keyword evidence="7" id="KW-0862">Zinc</keyword>
<dbReference type="EMBL" id="GGEC01039680">
    <property type="protein sequence ID" value="MBX20164.1"/>
    <property type="molecule type" value="Transcribed_RNA"/>
</dbReference>
<evidence type="ECO:0000256" key="9">
    <source>
        <dbReference type="SAM" id="MobiDB-lite"/>
    </source>
</evidence>
<feature type="region of interest" description="Disordered" evidence="9">
    <location>
        <begin position="143"/>
        <end position="191"/>
    </location>
</feature>
<dbReference type="PROSITE" id="PS50089">
    <property type="entry name" value="ZF_RING_2"/>
    <property type="match status" value="1"/>
</dbReference>
<evidence type="ECO:0000256" key="4">
    <source>
        <dbReference type="ARBA" id="ARBA00022723"/>
    </source>
</evidence>
<keyword evidence="4" id="KW-0479">Metal-binding</keyword>
<accession>A0A2P2LQC7</accession>
<dbReference type="PANTHER" id="PTHR46463">
    <property type="entry name" value="ZINC FINGER, RING/FYVE/PHD-TYPE"/>
    <property type="match status" value="1"/>
</dbReference>